<keyword evidence="2" id="KW-0732">Signal</keyword>
<proteinExistence type="predicted"/>
<sequence length="976" mass="110261">MRSVKLNFLSMFFLIFGLSYQGYADCPTFVESNTEIEAAANKAGKGLKNFFSFNWSNLDFDEKLLQYIKVTAIKDQGVNGYFNPKIQVCDYEGKDNCYILPSGTSCRQIYGTQDTGGGVSAAVFIDWEGDKTSVDAKIADSLEWEWADNVTDEEKRRFANSPKICACSQKGACMSGISSWGAKVFSGANIFRPGDMDKACDTCYQKKIKCAPVPLAPGPPPLCEQLAMSPPQVRIVPITDKDNDYFDPKVKVIAGDLIKEDGKIGEKLDFPKGYGEDKAEWRSILDKDGITYYFKTYREKDKLCAEYLGTQSIDKKNPQFVRCFPAPPAPEPKILRIVDANTLEIEMKMSESTCIYRAHGVYSNGFCTFNVNAGSFTNIGPLSLKVVQPAIVAKTTDSNNEKSYIDNIIEGILESNPQQFKVLKEYGYVPDIETECKEFQGNKCKLNNLGQPEIEVKYKENSNSKMLCLSGWQPEPKEFVLKRGDEIIPLKLMGTKYIEYNAVYSKESNQFYYLPSKKREIVDLLKKFQDQLDKIIFNKQGYVFFPDDNKQEKGKCSYCVTRNDEIDDAFKSSKGLKVVYKLTDVEHKEGCKQGDDGCICFDGVCSRSTRYLNKKDSKLFYLRYEEVDCKDKDGKVLRDEKNEVQKCTQLQDKPIKANRTEVFYADKLCRFDLEGLKKKLKEKLKEKKLKEKLKEIIEKELEKKSEKSHDFGSGNHDVDGSQITSSHVEIEVWGSGEAGHIKDTPADCKHYVDSATGKNACSTETRAGMPGDYIKAKLEIDPDYPIIDIEVSEGGGNREKRYTDKDGGPIFIRKCRVGKQECKDLITMGGGGIYKEYEYKGRYRDYMETIIDGSVELKDRVIIVRPQSDEDNKIAYIENGEIKYETVECRRGFRSSKPGAGGCIDKSKGIYGKGSAGYVKITPIIKGFDINIIDDAIEKMIGNRYDLGNVRDFLTGDADTSIIKMIEEEIKKELLR</sequence>
<accession>A0AAU7YHS9</accession>
<evidence type="ECO:0000313" key="3">
    <source>
        <dbReference type="EMBL" id="XCA33460.1"/>
    </source>
</evidence>
<name>A0AAU7YHS9_9RICK</name>
<dbReference type="EMBL" id="CP158586">
    <property type="protein sequence ID" value="XCA33460.1"/>
    <property type="molecule type" value="Genomic_DNA"/>
</dbReference>
<feature type="coiled-coil region" evidence="1">
    <location>
        <begin position="670"/>
        <end position="707"/>
    </location>
</feature>
<reference evidence="3" key="1">
    <citation type="submission" date="2024-06" db="EMBL/GenBank/DDBJ databases">
        <title>Genome assembly of the Polyergus mexicanus.</title>
        <authorList>
            <person name="Cash E."/>
            <person name="Tustsui N.D."/>
            <person name="Ward P."/>
            <person name="Nguyen O."/>
            <person name="Sahasrabudhe R."/>
            <person name="Fairbairn C.W."/>
            <person name="Seligmann W.E."/>
            <person name="Sacco S."/>
            <person name="Beraut E."/>
            <person name="Miller C."/>
            <person name="Toffelmier E."/>
            <person name="Shaffer H.B."/>
        </authorList>
    </citation>
    <scope>NUCLEOTIDE SEQUENCE</scope>
    <source>
        <strain evidence="3">NDT 795.1</strain>
    </source>
</reference>
<keyword evidence="1" id="KW-0175">Coiled coil</keyword>
<gene>
    <name evidence="3" type="ORF">ABS808_01100</name>
</gene>
<protein>
    <submittedName>
        <fullName evidence="3">Uncharacterized protein</fullName>
    </submittedName>
</protein>
<evidence type="ECO:0000256" key="1">
    <source>
        <dbReference type="SAM" id="Coils"/>
    </source>
</evidence>
<feature type="signal peptide" evidence="2">
    <location>
        <begin position="1"/>
        <end position="24"/>
    </location>
</feature>
<dbReference type="AlphaFoldDB" id="A0AAU7YHS9"/>
<feature type="chain" id="PRO_5043493344" evidence="2">
    <location>
        <begin position="25"/>
        <end position="976"/>
    </location>
</feature>
<evidence type="ECO:0000256" key="2">
    <source>
        <dbReference type="SAM" id="SignalP"/>
    </source>
</evidence>
<organism evidence="3">
    <name type="scientific">Wolbachia endosymbiont of Polyergus mexicanus</name>
    <dbReference type="NCBI Taxonomy" id="3171167"/>
    <lineage>
        <taxon>Bacteria</taxon>
        <taxon>Pseudomonadati</taxon>
        <taxon>Pseudomonadota</taxon>
        <taxon>Alphaproteobacteria</taxon>
        <taxon>Rickettsiales</taxon>
        <taxon>Anaplasmataceae</taxon>
        <taxon>Wolbachieae</taxon>
        <taxon>Wolbachia</taxon>
    </lineage>
</organism>